<dbReference type="EMBL" id="CADCXV010000696">
    <property type="protein sequence ID" value="CAB0033034.1"/>
    <property type="molecule type" value="Genomic_DNA"/>
</dbReference>
<feature type="compositionally biased region" description="Polar residues" evidence="1">
    <location>
        <begin position="303"/>
        <end position="320"/>
    </location>
</feature>
<sequence length="395" mass="43813">MRGIESLGRATHKPANYRFVTNSSGDRACIEFPSACGACFSHPQSYASHTLRLSDADESQGTKRRPQGETRTRGGREAHENGAARRRGRKEGGEKTGNKAARGPTGRKTRREGRETEDDKSGRGVERAPRDRTHRRGQPQSVAIKPSLISRHDLHEMKIECKKEQPSEDYRRFIIRRAREKQNDTEARVTPRLHVRVNMAGELTRRDSQGYSHACQRAELLGLPTPSEAEWLASEERASMLQAQENDDQDTAAAQELDASEESSKRIGGGLDELNAILSVTQKKINKFKNVCGSLGTLLKARVSSQTGTPEHQAGSSTEPQFEGSPTEENQVPENSAGTDVDGQENEQRIDTPKKAELNTKLGSHIDKLDSLISKAENAQYSMKNQSKQMKAFLK</sequence>
<feature type="region of interest" description="Disordered" evidence="1">
    <location>
        <begin position="242"/>
        <end position="267"/>
    </location>
</feature>
<accession>A0A6H5I764</accession>
<dbReference type="Proteomes" id="UP000479190">
    <property type="component" value="Unassembled WGS sequence"/>
</dbReference>
<proteinExistence type="predicted"/>
<keyword evidence="3" id="KW-1185">Reference proteome</keyword>
<reference evidence="2 3" key="1">
    <citation type="submission" date="2020-02" db="EMBL/GenBank/DDBJ databases">
        <authorList>
            <person name="Ferguson B K."/>
        </authorList>
    </citation>
    <scope>NUCLEOTIDE SEQUENCE [LARGE SCALE GENOMIC DNA]</scope>
</reference>
<evidence type="ECO:0000313" key="2">
    <source>
        <dbReference type="EMBL" id="CAB0033034.1"/>
    </source>
</evidence>
<name>A0A6H5I764_9HYME</name>
<feature type="compositionally biased region" description="Basic and acidic residues" evidence="1">
    <location>
        <begin position="112"/>
        <end position="131"/>
    </location>
</feature>
<evidence type="ECO:0000313" key="3">
    <source>
        <dbReference type="Proteomes" id="UP000479190"/>
    </source>
</evidence>
<dbReference type="AlphaFoldDB" id="A0A6H5I764"/>
<feature type="compositionally biased region" description="Polar residues" evidence="1">
    <location>
        <begin position="327"/>
        <end position="338"/>
    </location>
</feature>
<protein>
    <submittedName>
        <fullName evidence="2">Uncharacterized protein</fullName>
    </submittedName>
</protein>
<feature type="compositionally biased region" description="Basic and acidic residues" evidence="1">
    <location>
        <begin position="66"/>
        <end position="83"/>
    </location>
</feature>
<dbReference type="OrthoDB" id="8192965at2759"/>
<gene>
    <name evidence="2" type="ORF">TBRA_LOCUS4956</name>
</gene>
<organism evidence="2 3">
    <name type="scientific">Trichogramma brassicae</name>
    <dbReference type="NCBI Taxonomy" id="86971"/>
    <lineage>
        <taxon>Eukaryota</taxon>
        <taxon>Metazoa</taxon>
        <taxon>Ecdysozoa</taxon>
        <taxon>Arthropoda</taxon>
        <taxon>Hexapoda</taxon>
        <taxon>Insecta</taxon>
        <taxon>Pterygota</taxon>
        <taxon>Neoptera</taxon>
        <taxon>Endopterygota</taxon>
        <taxon>Hymenoptera</taxon>
        <taxon>Apocrita</taxon>
        <taxon>Proctotrupomorpha</taxon>
        <taxon>Chalcidoidea</taxon>
        <taxon>Trichogrammatidae</taxon>
        <taxon>Trichogramma</taxon>
    </lineage>
</organism>
<feature type="region of interest" description="Disordered" evidence="1">
    <location>
        <begin position="51"/>
        <end position="150"/>
    </location>
</feature>
<feature type="compositionally biased region" description="Basic and acidic residues" evidence="1">
    <location>
        <begin position="346"/>
        <end position="362"/>
    </location>
</feature>
<feature type="region of interest" description="Disordered" evidence="1">
    <location>
        <begin position="303"/>
        <end position="362"/>
    </location>
</feature>
<evidence type="ECO:0000256" key="1">
    <source>
        <dbReference type="SAM" id="MobiDB-lite"/>
    </source>
</evidence>